<evidence type="ECO:0000313" key="2">
    <source>
        <dbReference type="EMBL" id="GAF69850.1"/>
    </source>
</evidence>
<evidence type="ECO:0000256" key="1">
    <source>
        <dbReference type="SAM" id="Phobius"/>
    </source>
</evidence>
<feature type="transmembrane region" description="Helical" evidence="1">
    <location>
        <begin position="255"/>
        <end position="275"/>
    </location>
</feature>
<keyword evidence="1" id="KW-0472">Membrane</keyword>
<comment type="caution">
    <text evidence="2">The sequence shown here is derived from an EMBL/GenBank/DDBJ whole genome shotgun (WGS) entry which is preliminary data.</text>
</comment>
<keyword evidence="1" id="KW-1133">Transmembrane helix</keyword>
<organism evidence="2">
    <name type="scientific">marine sediment metagenome</name>
    <dbReference type="NCBI Taxonomy" id="412755"/>
    <lineage>
        <taxon>unclassified sequences</taxon>
        <taxon>metagenomes</taxon>
        <taxon>ecological metagenomes</taxon>
    </lineage>
</organism>
<feature type="non-terminal residue" evidence="2">
    <location>
        <position position="1"/>
    </location>
</feature>
<sequence length="277" mass="29992">TIDPSFGKDDKGGTEFTWNADYSVTLRTANPEAGEVDVTSITAYVYSSQSGTRQAMVALYGHDVGNDRAGDLLADSDEENFAYLFDGWRTFANSDYASLPSGACWLALLNDDTLYLYTDNVGSNYWRSKDDFTYPTFGNPWGPQDWGRNVEVSIYANYTVEGGAEEFERGVSVTFNLVFNAETLASYGRTVTLSIALAFSADRLMQYLRDAGLTLTLAFNATGDVLGQYIRACSLVLSLAFSVGTVAVIAGSGTVAGLAFIFGVFGVFAFVLVMANH</sequence>
<proteinExistence type="predicted"/>
<gene>
    <name evidence="2" type="ORF">S01H1_04973</name>
</gene>
<dbReference type="AlphaFoldDB" id="X0T1A6"/>
<feature type="transmembrane region" description="Helical" evidence="1">
    <location>
        <begin position="229"/>
        <end position="249"/>
    </location>
</feature>
<reference evidence="2" key="1">
    <citation type="journal article" date="2014" name="Front. Microbiol.">
        <title>High frequency of phylogenetically diverse reductive dehalogenase-homologous genes in deep subseafloor sedimentary metagenomes.</title>
        <authorList>
            <person name="Kawai M."/>
            <person name="Futagami T."/>
            <person name="Toyoda A."/>
            <person name="Takaki Y."/>
            <person name="Nishi S."/>
            <person name="Hori S."/>
            <person name="Arai W."/>
            <person name="Tsubouchi T."/>
            <person name="Morono Y."/>
            <person name="Uchiyama I."/>
            <person name="Ito T."/>
            <person name="Fujiyama A."/>
            <person name="Inagaki F."/>
            <person name="Takami H."/>
        </authorList>
    </citation>
    <scope>NUCLEOTIDE SEQUENCE</scope>
    <source>
        <strain evidence="2">Expedition CK06-06</strain>
    </source>
</reference>
<name>X0T1A6_9ZZZZ</name>
<accession>X0T1A6</accession>
<dbReference type="EMBL" id="BARS01002597">
    <property type="protein sequence ID" value="GAF69850.1"/>
    <property type="molecule type" value="Genomic_DNA"/>
</dbReference>
<protein>
    <submittedName>
        <fullName evidence="2">Uncharacterized protein</fullName>
    </submittedName>
</protein>
<keyword evidence="1" id="KW-0812">Transmembrane</keyword>